<keyword evidence="2" id="KW-0812">Transmembrane</keyword>
<keyword evidence="2" id="KW-1133">Transmembrane helix</keyword>
<name>A0ABT5SU95_9PSEU</name>
<evidence type="ECO:0000256" key="1">
    <source>
        <dbReference type="SAM" id="MobiDB-lite"/>
    </source>
</evidence>
<dbReference type="RefSeq" id="WP_274200933.1">
    <property type="nucleotide sequence ID" value="NZ_JAQZAO010000005.1"/>
</dbReference>
<feature type="region of interest" description="Disordered" evidence="1">
    <location>
        <begin position="59"/>
        <end position="134"/>
    </location>
</feature>
<evidence type="ECO:0000313" key="4">
    <source>
        <dbReference type="Proteomes" id="UP001300763"/>
    </source>
</evidence>
<keyword evidence="2" id="KW-0472">Membrane</keyword>
<gene>
    <name evidence="3" type="ORF">PGB27_13820</name>
</gene>
<evidence type="ECO:0000313" key="3">
    <source>
        <dbReference type="EMBL" id="MDD7966417.1"/>
    </source>
</evidence>
<feature type="compositionally biased region" description="Basic and acidic residues" evidence="1">
    <location>
        <begin position="121"/>
        <end position="134"/>
    </location>
</feature>
<evidence type="ECO:0000256" key="2">
    <source>
        <dbReference type="SAM" id="Phobius"/>
    </source>
</evidence>
<accession>A0ABT5SU95</accession>
<reference evidence="3 4" key="1">
    <citation type="submission" date="2023-02" db="EMBL/GenBank/DDBJ databases">
        <title>Genome sequencing required for Actinomycetospora new species description.</title>
        <authorList>
            <person name="Saimee Y."/>
            <person name="Duangmal K."/>
        </authorList>
    </citation>
    <scope>NUCLEOTIDE SEQUENCE [LARGE SCALE GENOMIC DNA]</scope>
    <source>
        <strain evidence="3 4">DW7H6</strain>
    </source>
</reference>
<organism evidence="3 4">
    <name type="scientific">Actinomycetospora lemnae</name>
    <dbReference type="NCBI Taxonomy" id="3019891"/>
    <lineage>
        <taxon>Bacteria</taxon>
        <taxon>Bacillati</taxon>
        <taxon>Actinomycetota</taxon>
        <taxon>Actinomycetes</taxon>
        <taxon>Pseudonocardiales</taxon>
        <taxon>Pseudonocardiaceae</taxon>
        <taxon>Actinomycetospora</taxon>
    </lineage>
</organism>
<sequence length="134" mass="14455">MDGATVIGLVLNVGVILVLLVPGLVALYVKVCGRPGGRSGRAGERAAEIVDVFSPGQRRQVEQMEVSDSLRVDAETGDGDPLEQFPDPDGVRDQLDPEHVHEVRRVRTAGARRPPSGSGRPAEDRGPDPRFRRV</sequence>
<dbReference type="Proteomes" id="UP001300763">
    <property type="component" value="Unassembled WGS sequence"/>
</dbReference>
<comment type="caution">
    <text evidence="3">The sequence shown here is derived from an EMBL/GenBank/DDBJ whole genome shotgun (WGS) entry which is preliminary data.</text>
</comment>
<proteinExistence type="predicted"/>
<feature type="transmembrane region" description="Helical" evidence="2">
    <location>
        <begin position="6"/>
        <end position="29"/>
    </location>
</feature>
<keyword evidence="4" id="KW-1185">Reference proteome</keyword>
<protein>
    <submittedName>
        <fullName evidence="3">Uncharacterized protein</fullName>
    </submittedName>
</protein>
<dbReference type="EMBL" id="JAQZAO010000005">
    <property type="protein sequence ID" value="MDD7966417.1"/>
    <property type="molecule type" value="Genomic_DNA"/>
</dbReference>
<feature type="compositionally biased region" description="Basic and acidic residues" evidence="1">
    <location>
        <begin position="89"/>
        <end position="105"/>
    </location>
</feature>